<feature type="transmembrane region" description="Helical" evidence="2">
    <location>
        <begin position="33"/>
        <end position="53"/>
    </location>
</feature>
<dbReference type="InterPro" id="IPR003583">
    <property type="entry name" value="Hlx-hairpin-Hlx_DNA-bd_motif"/>
</dbReference>
<dbReference type="Pfam" id="PF12836">
    <property type="entry name" value="HHH_3"/>
    <property type="match status" value="1"/>
</dbReference>
<proteinExistence type="predicted"/>
<gene>
    <name evidence="4" type="ORF">ACFSJS_00470</name>
</gene>
<dbReference type="Gene3D" id="3.10.560.10">
    <property type="entry name" value="Outer membrane lipoprotein wza domain like"/>
    <property type="match status" value="1"/>
</dbReference>
<keyword evidence="2" id="KW-0812">Transmembrane</keyword>
<keyword evidence="2" id="KW-1133">Transmembrane helix</keyword>
<keyword evidence="2" id="KW-0472">Membrane</keyword>
<dbReference type="RefSeq" id="WP_380895396.1">
    <property type="nucleotide sequence ID" value="NZ_JBHUFU010000001.1"/>
</dbReference>
<dbReference type="Pfam" id="PF10531">
    <property type="entry name" value="SLBB"/>
    <property type="match status" value="1"/>
</dbReference>
<evidence type="ECO:0000259" key="3">
    <source>
        <dbReference type="SMART" id="SM00278"/>
    </source>
</evidence>
<evidence type="ECO:0000256" key="2">
    <source>
        <dbReference type="SAM" id="Phobius"/>
    </source>
</evidence>
<dbReference type="EMBL" id="JBHUFU010000001">
    <property type="protein sequence ID" value="MFD1828136.1"/>
    <property type="molecule type" value="Genomic_DNA"/>
</dbReference>
<dbReference type="SUPFAM" id="SSF47781">
    <property type="entry name" value="RuvA domain 2-like"/>
    <property type="match status" value="1"/>
</dbReference>
<reference evidence="5" key="1">
    <citation type="journal article" date="2019" name="Int. J. Syst. Evol. Microbiol.">
        <title>The Global Catalogue of Microorganisms (GCM) 10K type strain sequencing project: providing services to taxonomists for standard genome sequencing and annotation.</title>
        <authorList>
            <consortium name="The Broad Institute Genomics Platform"/>
            <consortium name="The Broad Institute Genome Sequencing Center for Infectious Disease"/>
            <person name="Wu L."/>
            <person name="Ma J."/>
        </authorList>
    </citation>
    <scope>NUCLEOTIDE SEQUENCE [LARGE SCALE GENOMIC DNA]</scope>
    <source>
        <strain evidence="5">CGMCC 4.7455</strain>
    </source>
</reference>
<evidence type="ECO:0000313" key="4">
    <source>
        <dbReference type="EMBL" id="MFD1828136.1"/>
    </source>
</evidence>
<accession>A0ABW4PFV7</accession>
<dbReference type="InterPro" id="IPR051675">
    <property type="entry name" value="Endo/Exo/Phosphatase_dom_1"/>
</dbReference>
<feature type="region of interest" description="Disordered" evidence="1">
    <location>
        <begin position="150"/>
        <end position="175"/>
    </location>
</feature>
<name>A0ABW4PFV7_9ACTN</name>
<dbReference type="SMART" id="SM00278">
    <property type="entry name" value="HhH1"/>
    <property type="match status" value="2"/>
</dbReference>
<evidence type="ECO:0000313" key="5">
    <source>
        <dbReference type="Proteomes" id="UP001597365"/>
    </source>
</evidence>
<dbReference type="PANTHER" id="PTHR21180:SF32">
    <property type="entry name" value="ENDONUCLEASE_EXONUCLEASE_PHOSPHATASE FAMILY DOMAIN-CONTAINING PROTEIN 1"/>
    <property type="match status" value="1"/>
</dbReference>
<dbReference type="Gene3D" id="1.10.150.320">
    <property type="entry name" value="Photosystem II 12 kDa extrinsic protein"/>
    <property type="match status" value="1"/>
</dbReference>
<comment type="caution">
    <text evidence="4">The sequence shown here is derived from an EMBL/GenBank/DDBJ whole genome shotgun (WGS) entry which is preliminary data.</text>
</comment>
<feature type="region of interest" description="Disordered" evidence="1">
    <location>
        <begin position="57"/>
        <end position="88"/>
    </location>
</feature>
<protein>
    <submittedName>
        <fullName evidence="4">Helix-hairpin-helix domain-containing protein</fullName>
    </submittedName>
</protein>
<evidence type="ECO:0000256" key="1">
    <source>
        <dbReference type="SAM" id="MobiDB-lite"/>
    </source>
</evidence>
<feature type="domain" description="Helix-hairpin-helix DNA-binding motif class 1" evidence="3">
    <location>
        <begin position="183"/>
        <end position="202"/>
    </location>
</feature>
<sequence>MGPRLSRRERLAEAVGERLPLWVRTRCGARPRALAALTVVLALTIGLAAHHFWSGRPRTVQAPPVESASRQRPAPLPAHPAPPTAASVTGGSLLVDVAGEVRRPGVHRLPSGARVADALEAAGGAHPGTDLQGLNRARPVVDGEQIVVGESPAAPGPGTVPGPGTGGAAHPGAPVSLNSATADQLDALPGIGPVMARRIIDYRTERGGFTSVDELREVNGIGERRFADLRPLVGP</sequence>
<dbReference type="InterPro" id="IPR010994">
    <property type="entry name" value="RuvA_2-like"/>
</dbReference>
<dbReference type="PANTHER" id="PTHR21180">
    <property type="entry name" value="ENDONUCLEASE/EXONUCLEASE/PHOSPHATASE FAMILY DOMAIN-CONTAINING PROTEIN 1"/>
    <property type="match status" value="1"/>
</dbReference>
<organism evidence="4 5">
    <name type="scientific">Streptomyces desertarenae</name>
    <dbReference type="NCBI Taxonomy" id="2666184"/>
    <lineage>
        <taxon>Bacteria</taxon>
        <taxon>Bacillati</taxon>
        <taxon>Actinomycetota</taxon>
        <taxon>Actinomycetes</taxon>
        <taxon>Kitasatosporales</taxon>
        <taxon>Streptomycetaceae</taxon>
        <taxon>Streptomyces</taxon>
    </lineage>
</organism>
<dbReference type="Proteomes" id="UP001597365">
    <property type="component" value="Unassembled WGS sequence"/>
</dbReference>
<dbReference type="InterPro" id="IPR019554">
    <property type="entry name" value="Soluble_ligand-bd"/>
</dbReference>
<keyword evidence="5" id="KW-1185">Reference proteome</keyword>
<feature type="compositionally biased region" description="Pro residues" evidence="1">
    <location>
        <begin position="74"/>
        <end position="83"/>
    </location>
</feature>
<feature type="domain" description="Helix-hairpin-helix DNA-binding motif class 1" evidence="3">
    <location>
        <begin position="213"/>
        <end position="232"/>
    </location>
</feature>